<reference evidence="2 3" key="1">
    <citation type="submission" date="2016-06" db="EMBL/GenBank/DDBJ databases">
        <authorList>
            <person name="Kjaerup R.B."/>
            <person name="Dalgaard T.S."/>
            <person name="Juul-Madsen H.R."/>
        </authorList>
    </citation>
    <scope>NUCLEOTIDE SEQUENCE [LARGE SCALE GENOMIC DNA]</scope>
    <source>
        <strain evidence="2 3">373-A1</strain>
    </source>
</reference>
<comment type="caution">
    <text evidence="2">The sequence shown here is derived from an EMBL/GenBank/DDBJ whole genome shotgun (WGS) entry which is preliminary data.</text>
</comment>
<gene>
    <name evidence="2" type="ORF">CP373A1_07305</name>
</gene>
<dbReference type="Proteomes" id="UP000092714">
    <property type="component" value="Unassembled WGS sequence"/>
</dbReference>
<proteinExistence type="predicted"/>
<accession>A0A174CEQ4</accession>
<dbReference type="GeneID" id="42775402"/>
<name>A0A174CEQ4_9CLOT</name>
<keyword evidence="1" id="KW-1133">Transmembrane helix</keyword>
<dbReference type="RefSeq" id="WP_027097567.1">
    <property type="nucleotide sequence ID" value="NZ_CABHIH010000001.1"/>
</dbReference>
<keyword evidence="1" id="KW-0472">Membrane</keyword>
<evidence type="ECO:0000313" key="2">
    <source>
        <dbReference type="EMBL" id="OBY11295.1"/>
    </source>
</evidence>
<feature type="transmembrane region" description="Helical" evidence="1">
    <location>
        <begin position="44"/>
        <end position="71"/>
    </location>
</feature>
<evidence type="ECO:0000256" key="1">
    <source>
        <dbReference type="SAM" id="Phobius"/>
    </source>
</evidence>
<feature type="transmembrane region" description="Helical" evidence="1">
    <location>
        <begin position="6"/>
        <end position="23"/>
    </location>
</feature>
<keyword evidence="1" id="KW-0812">Transmembrane</keyword>
<dbReference type="EMBL" id="MAPZ01000016">
    <property type="protein sequence ID" value="OBY11295.1"/>
    <property type="molecule type" value="Genomic_DNA"/>
</dbReference>
<evidence type="ECO:0000313" key="3">
    <source>
        <dbReference type="Proteomes" id="UP000092714"/>
    </source>
</evidence>
<sequence length="72" mass="8254">MKILLISIIFIMIAINISLYIYGRKISKRVSESEEENEVMSKKAMKFTIISMVCSFITIIVVSILAILNIWV</sequence>
<keyword evidence="3" id="KW-1185">Reference proteome</keyword>
<organism evidence="2 3">
    <name type="scientific">Clostridium paraputrificum</name>
    <dbReference type="NCBI Taxonomy" id="29363"/>
    <lineage>
        <taxon>Bacteria</taxon>
        <taxon>Bacillati</taxon>
        <taxon>Bacillota</taxon>
        <taxon>Clostridia</taxon>
        <taxon>Eubacteriales</taxon>
        <taxon>Clostridiaceae</taxon>
        <taxon>Clostridium</taxon>
    </lineage>
</organism>
<protein>
    <submittedName>
        <fullName evidence="2">Uncharacterized protein</fullName>
    </submittedName>
</protein>
<dbReference type="AlphaFoldDB" id="A0A174CEQ4"/>